<dbReference type="Proteomes" id="UP000002039">
    <property type="component" value="Unassembled WGS sequence"/>
</dbReference>
<gene>
    <name evidence="2" type="ORF">BDCG_02044</name>
</gene>
<organism evidence="2 3">
    <name type="scientific">Ajellomyces dermatitidis (strain ER-3 / ATCC MYA-2586)</name>
    <name type="common">Blastomyces dermatitidis</name>
    <dbReference type="NCBI Taxonomy" id="559297"/>
    <lineage>
        <taxon>Eukaryota</taxon>
        <taxon>Fungi</taxon>
        <taxon>Dikarya</taxon>
        <taxon>Ascomycota</taxon>
        <taxon>Pezizomycotina</taxon>
        <taxon>Eurotiomycetes</taxon>
        <taxon>Eurotiomycetidae</taxon>
        <taxon>Onygenales</taxon>
        <taxon>Ajellomycetaceae</taxon>
        <taxon>Blastomyces</taxon>
    </lineage>
</organism>
<feature type="compositionally biased region" description="Polar residues" evidence="1">
    <location>
        <begin position="247"/>
        <end position="258"/>
    </location>
</feature>
<dbReference type="InterPro" id="IPR027973">
    <property type="entry name" value="FSAF1-like"/>
</dbReference>
<feature type="region of interest" description="Disordered" evidence="1">
    <location>
        <begin position="165"/>
        <end position="205"/>
    </location>
</feature>
<dbReference type="EMBL" id="EQ999974">
    <property type="protein sequence ID" value="EEQ86924.2"/>
    <property type="molecule type" value="Genomic_DNA"/>
</dbReference>
<reference evidence="3" key="1">
    <citation type="journal article" date="2015" name="PLoS Genet.">
        <title>The dynamic genome and transcriptome of the human fungal pathogen Blastomyces and close relative Emmonsia.</title>
        <authorList>
            <person name="Munoz J.F."/>
            <person name="Gauthier G.M."/>
            <person name="Desjardins C.A."/>
            <person name="Gallo J.E."/>
            <person name="Holder J."/>
            <person name="Sullivan T.D."/>
            <person name="Marty A.J."/>
            <person name="Carmen J.C."/>
            <person name="Chen Z."/>
            <person name="Ding L."/>
            <person name="Gujja S."/>
            <person name="Magrini V."/>
            <person name="Misas E."/>
            <person name="Mitreva M."/>
            <person name="Priest M."/>
            <person name="Saif S."/>
            <person name="Whiston E.A."/>
            <person name="Young S."/>
            <person name="Zeng Q."/>
            <person name="Goldman W.E."/>
            <person name="Mardis E.R."/>
            <person name="Taylor J.W."/>
            <person name="McEwen J.G."/>
            <person name="Clay O.K."/>
            <person name="Klein B.S."/>
            <person name="Cuomo C.A."/>
        </authorList>
    </citation>
    <scope>NUCLEOTIDE SEQUENCE [LARGE SCALE GENOMIC DNA]</scope>
    <source>
        <strain evidence="3">ER-3 / ATCC MYA-2586</strain>
    </source>
</reference>
<dbReference type="PANTHER" id="PTHR28096:SF1">
    <property type="entry name" value="PROTEIN FAF1"/>
    <property type="match status" value="1"/>
</dbReference>
<dbReference type="PANTHER" id="PTHR28096">
    <property type="entry name" value="PROTEIN FAF1"/>
    <property type="match status" value="1"/>
</dbReference>
<feature type="compositionally biased region" description="Basic residues" evidence="1">
    <location>
        <begin position="351"/>
        <end position="362"/>
    </location>
</feature>
<feature type="compositionally biased region" description="Basic and acidic residues" evidence="1">
    <location>
        <begin position="271"/>
        <end position="283"/>
    </location>
</feature>
<accession>A0ABP2ET87</accession>
<proteinExistence type="predicted"/>
<evidence type="ECO:0000256" key="1">
    <source>
        <dbReference type="SAM" id="MobiDB-lite"/>
    </source>
</evidence>
<dbReference type="InterPro" id="IPR053030">
    <property type="entry name" value="Ribosomal_biogenesis_FAF1-like"/>
</dbReference>
<dbReference type="RefSeq" id="XP_045274362.1">
    <property type="nucleotide sequence ID" value="XM_045417597.1"/>
</dbReference>
<feature type="region of interest" description="Disordered" evidence="1">
    <location>
        <begin position="101"/>
        <end position="151"/>
    </location>
</feature>
<sequence>MTTNKFNLCLAQNICRFRPGLFFIQLRLLTFNRHHESGPNWWEYITMLGKRKRDVVVVTRQIRDDEDSDLQNLSPSAEEKQDILRKLFEARFGPVEALVKPIYTTPEEPSHSSSAEADDDDDGWEGLSDEGDSDIAGEKHRSAEVVEHTTSWNSTKDILAKQARKAFMTSKPPSSSQAARNSTTKTKPSGAAGATTEDQAMDAENLKNDLALQRLLKESHLLDSADDLNPTGAKRHRAIDLRMQSAGAKSSIFSQTKMPMSHRKGIIGKASKKEEARRREAKENGIILEKPSFSTVGKKQSGSGGGSAMRRERGIGGPSIGKFTGGTLRLSKKDISDIQGPGKGGRDRGGGRGRGRGRGKRT</sequence>
<feature type="compositionally biased region" description="Basic and acidic residues" evidence="1">
    <location>
        <begin position="136"/>
        <end position="147"/>
    </location>
</feature>
<feature type="compositionally biased region" description="Polar residues" evidence="1">
    <location>
        <begin position="171"/>
        <end position="187"/>
    </location>
</feature>
<feature type="compositionally biased region" description="Acidic residues" evidence="1">
    <location>
        <begin position="116"/>
        <end position="135"/>
    </location>
</feature>
<evidence type="ECO:0000313" key="3">
    <source>
        <dbReference type="Proteomes" id="UP000002039"/>
    </source>
</evidence>
<feature type="region of interest" description="Disordered" evidence="1">
    <location>
        <begin position="220"/>
        <end position="362"/>
    </location>
</feature>
<keyword evidence="3" id="KW-1185">Reference proteome</keyword>
<evidence type="ECO:0000313" key="2">
    <source>
        <dbReference type="EMBL" id="EEQ86924.2"/>
    </source>
</evidence>
<dbReference type="GeneID" id="69024546"/>
<protein>
    <submittedName>
        <fullName evidence="2">Uncharacterized protein</fullName>
    </submittedName>
</protein>
<name>A0ABP2ET87_AJEDR</name>
<dbReference type="Pfam" id="PF15375">
    <property type="entry name" value="FSAF1"/>
    <property type="match status" value="1"/>
</dbReference>